<protein>
    <recommendedName>
        <fullName evidence="6">Ferritin</fullName>
    </recommendedName>
</protein>
<dbReference type="GO" id="GO:0008198">
    <property type="term" value="F:ferrous iron binding"/>
    <property type="evidence" value="ECO:0007669"/>
    <property type="project" value="TreeGrafter"/>
</dbReference>
<dbReference type="AlphaFoldDB" id="A0A310SB21"/>
<evidence type="ECO:0000256" key="7">
    <source>
        <dbReference type="SAM" id="SignalP"/>
    </source>
</evidence>
<feature type="chain" id="PRO_5016310412" description="Ferritin" evidence="7">
    <location>
        <begin position="17"/>
        <end position="223"/>
    </location>
</feature>
<dbReference type="GO" id="GO:0006826">
    <property type="term" value="P:iron ion transport"/>
    <property type="evidence" value="ECO:0007669"/>
    <property type="project" value="InterPro"/>
</dbReference>
<comment type="similarity">
    <text evidence="1 6">Belongs to the ferritin family.</text>
</comment>
<sequence length="223" mass="25722">MLFFGILSILLAVTSANFCYTDVEKACSQIPEQDGEIMQNCNAVYGSINNFTVDLQSYANGNIESSFEFLLLSSYFGNYENQREGFKKLYRKYSDKMWEDAVNIIKYITKRGGRMNFNQLPHYKKSAKDDLVIDLNELKSLAKALDTQKQLAHEAMRIHSQTQLHNDKHDAAIAHYIEEEFLEAQADRVRDLAGYTNDLKNLLNERDPSVSIFLFDEYLKKSL</sequence>
<dbReference type="PROSITE" id="PS50905">
    <property type="entry name" value="FERRITIN_LIKE"/>
    <property type="match status" value="1"/>
</dbReference>
<organism evidence="9 10">
    <name type="scientific">Eufriesea mexicana</name>
    <dbReference type="NCBI Taxonomy" id="516756"/>
    <lineage>
        <taxon>Eukaryota</taxon>
        <taxon>Metazoa</taxon>
        <taxon>Ecdysozoa</taxon>
        <taxon>Arthropoda</taxon>
        <taxon>Hexapoda</taxon>
        <taxon>Insecta</taxon>
        <taxon>Pterygota</taxon>
        <taxon>Neoptera</taxon>
        <taxon>Endopterygota</taxon>
        <taxon>Hymenoptera</taxon>
        <taxon>Apocrita</taxon>
        <taxon>Aculeata</taxon>
        <taxon>Apoidea</taxon>
        <taxon>Anthophila</taxon>
        <taxon>Apidae</taxon>
        <taxon>Eufriesea</taxon>
    </lineage>
</organism>
<dbReference type="InterPro" id="IPR001519">
    <property type="entry name" value="Ferritin"/>
</dbReference>
<dbReference type="InterPro" id="IPR009078">
    <property type="entry name" value="Ferritin-like_SF"/>
</dbReference>
<dbReference type="InterPro" id="IPR012347">
    <property type="entry name" value="Ferritin-like"/>
</dbReference>
<keyword evidence="7" id="KW-0732">Signal</keyword>
<evidence type="ECO:0000256" key="5">
    <source>
        <dbReference type="PIRSR" id="PIRSR601519-1"/>
    </source>
</evidence>
<dbReference type="GO" id="GO:0006879">
    <property type="term" value="P:intracellular iron ion homeostasis"/>
    <property type="evidence" value="ECO:0007669"/>
    <property type="project" value="UniProtKB-KW"/>
</dbReference>
<dbReference type="PANTHER" id="PTHR11431:SF51">
    <property type="entry name" value="FERRITIN"/>
    <property type="match status" value="1"/>
</dbReference>
<dbReference type="EMBL" id="KQ761834">
    <property type="protein sequence ID" value="OAD56689.1"/>
    <property type="molecule type" value="Genomic_DNA"/>
</dbReference>
<dbReference type="Gene3D" id="1.20.1260.10">
    <property type="match status" value="1"/>
</dbReference>
<dbReference type="PANTHER" id="PTHR11431">
    <property type="entry name" value="FERRITIN"/>
    <property type="match status" value="1"/>
</dbReference>
<keyword evidence="10" id="KW-1185">Reference proteome</keyword>
<gene>
    <name evidence="9" type="ORF">WN48_03151</name>
</gene>
<proteinExistence type="inferred from homology"/>
<evidence type="ECO:0000256" key="1">
    <source>
        <dbReference type="ARBA" id="ARBA00007513"/>
    </source>
</evidence>
<evidence type="ECO:0000256" key="3">
    <source>
        <dbReference type="ARBA" id="ARBA00022723"/>
    </source>
</evidence>
<dbReference type="SUPFAM" id="SSF47240">
    <property type="entry name" value="Ferritin-like"/>
    <property type="match status" value="1"/>
</dbReference>
<accession>A0A310SB21</accession>
<dbReference type="InterPro" id="IPR008331">
    <property type="entry name" value="Ferritin_DPS_dom"/>
</dbReference>
<dbReference type="InterPro" id="IPR009040">
    <property type="entry name" value="Ferritin-like_diiron"/>
</dbReference>
<reference evidence="9 10" key="1">
    <citation type="submission" date="2015-07" db="EMBL/GenBank/DDBJ databases">
        <title>The genome of Eufriesea mexicana.</title>
        <authorList>
            <person name="Pan H."/>
            <person name="Kapheim K."/>
        </authorList>
    </citation>
    <scope>NUCLEOTIDE SEQUENCE [LARGE SCALE GENOMIC DNA]</scope>
    <source>
        <strain evidence="9">0111107269</strain>
        <tissue evidence="9">Whole body</tissue>
    </source>
</reference>
<dbReference type="GO" id="GO:0008199">
    <property type="term" value="F:ferric iron binding"/>
    <property type="evidence" value="ECO:0007669"/>
    <property type="project" value="InterPro"/>
</dbReference>
<keyword evidence="4 5" id="KW-0408">Iron</keyword>
<dbReference type="OrthoDB" id="6363126at2759"/>
<evidence type="ECO:0000256" key="4">
    <source>
        <dbReference type="ARBA" id="ARBA00023004"/>
    </source>
</evidence>
<dbReference type="Proteomes" id="UP000250275">
    <property type="component" value="Unassembled WGS sequence"/>
</dbReference>
<feature type="signal peptide" evidence="7">
    <location>
        <begin position="1"/>
        <end position="16"/>
    </location>
</feature>
<feature type="domain" description="Ferritin-like diiron" evidence="8">
    <location>
        <begin position="45"/>
        <end position="203"/>
    </location>
</feature>
<evidence type="ECO:0000313" key="9">
    <source>
        <dbReference type="EMBL" id="OAD56689.1"/>
    </source>
</evidence>
<evidence type="ECO:0000256" key="2">
    <source>
        <dbReference type="ARBA" id="ARBA00022434"/>
    </source>
</evidence>
<keyword evidence="3 5" id="KW-0479">Metal-binding</keyword>
<dbReference type="InterPro" id="IPR014034">
    <property type="entry name" value="Ferritin_CS"/>
</dbReference>
<name>A0A310SB21_9HYME</name>
<evidence type="ECO:0000256" key="6">
    <source>
        <dbReference type="RuleBase" id="RU361145"/>
    </source>
</evidence>
<dbReference type="Pfam" id="PF00210">
    <property type="entry name" value="Ferritin"/>
    <property type="match status" value="1"/>
</dbReference>
<comment type="function">
    <text evidence="6">Stores iron in a soluble, non-toxic, readily available form. Important for iron homeostasis. Iron is taken up in the ferrous form and deposited as ferric hydroxides after oxidation.</text>
</comment>
<evidence type="ECO:0000313" key="10">
    <source>
        <dbReference type="Proteomes" id="UP000250275"/>
    </source>
</evidence>
<feature type="binding site" evidence="5">
    <location>
        <position position="185"/>
    </location>
    <ligand>
        <name>Fe cation</name>
        <dbReference type="ChEBI" id="CHEBI:24875"/>
        <label>1</label>
    </ligand>
</feature>
<dbReference type="GO" id="GO:0005737">
    <property type="term" value="C:cytoplasm"/>
    <property type="evidence" value="ECO:0007669"/>
    <property type="project" value="TreeGrafter"/>
</dbReference>
<dbReference type="PROSITE" id="PS00204">
    <property type="entry name" value="FERRITIN_2"/>
    <property type="match status" value="1"/>
</dbReference>
<dbReference type="CDD" id="cd01056">
    <property type="entry name" value="Euk_Ferritin"/>
    <property type="match status" value="1"/>
</dbReference>
<evidence type="ECO:0000259" key="8">
    <source>
        <dbReference type="PROSITE" id="PS50905"/>
    </source>
</evidence>
<keyword evidence="2 6" id="KW-0409">Iron storage</keyword>